<keyword evidence="4" id="KW-1185">Reference proteome</keyword>
<evidence type="ECO:0008006" key="5">
    <source>
        <dbReference type="Google" id="ProtNLM"/>
    </source>
</evidence>
<dbReference type="eggNOG" id="COG1028">
    <property type="taxonomic scope" value="Bacteria"/>
</dbReference>
<sequence length="237" mass="24982">MNSPAPRRVLVTGAGRGLGLAFVRALLARGDQVLATCREPTANTALRDLLPAHPDRLHLLALDVNDSARFSAFAADVGAHVEALDLLINNAGVLPTGERFGQLRAETLEATLRTNTVAPLLLAQALAPALARGRRPCVANLSTELGSIASTRQFHSPSYAISKAALNMAGVLLGAALAADGVRVVNLHPGWVRTQMGGPNAALDPEHAVHDLLQTLDRLPADCHGAFLDRHGQPLPW</sequence>
<dbReference type="STRING" id="1121015.GCA_000420545_01881"/>
<dbReference type="PANTHER" id="PTHR43544">
    <property type="entry name" value="SHORT-CHAIN DEHYDROGENASE/REDUCTASE"/>
    <property type="match status" value="1"/>
</dbReference>
<comment type="caution">
    <text evidence="3">The sequence shown here is derived from an EMBL/GenBank/DDBJ whole genome shotgun (WGS) entry which is preliminary data.</text>
</comment>
<dbReference type="RefSeq" id="WP_022969498.1">
    <property type="nucleotide sequence ID" value="NZ_ATVD01000003.1"/>
</dbReference>
<dbReference type="InterPro" id="IPR002347">
    <property type="entry name" value="SDR_fam"/>
</dbReference>
<dbReference type="PRINTS" id="PR00081">
    <property type="entry name" value="GDHRDH"/>
</dbReference>
<reference evidence="3 4" key="1">
    <citation type="submission" date="2013-09" db="EMBL/GenBank/DDBJ databases">
        <title>Genome sequencing of Arenimonas oryziterrae.</title>
        <authorList>
            <person name="Chen F."/>
            <person name="Wang G."/>
        </authorList>
    </citation>
    <scope>NUCLEOTIDE SEQUENCE [LARGE SCALE GENOMIC DNA]</scope>
    <source>
        <strain evidence="3 4">YC6267</strain>
    </source>
</reference>
<dbReference type="Pfam" id="PF00106">
    <property type="entry name" value="adh_short"/>
    <property type="match status" value="1"/>
</dbReference>
<dbReference type="SUPFAM" id="SSF51735">
    <property type="entry name" value="NAD(P)-binding Rossmann-fold domains"/>
    <property type="match status" value="1"/>
</dbReference>
<dbReference type="Proteomes" id="UP000029385">
    <property type="component" value="Unassembled WGS sequence"/>
</dbReference>
<dbReference type="AlphaFoldDB" id="A0A091AXJ9"/>
<dbReference type="InterPro" id="IPR036291">
    <property type="entry name" value="NAD(P)-bd_dom_sf"/>
</dbReference>
<dbReference type="EMBL" id="AVCI01000003">
    <property type="protein sequence ID" value="KFN44186.1"/>
    <property type="molecule type" value="Genomic_DNA"/>
</dbReference>
<name>A0A091AXJ9_9GAMM</name>
<keyword evidence="2" id="KW-0560">Oxidoreductase</keyword>
<accession>A0A091AXJ9</accession>
<proteinExistence type="predicted"/>
<evidence type="ECO:0000256" key="2">
    <source>
        <dbReference type="ARBA" id="ARBA00023002"/>
    </source>
</evidence>
<keyword evidence="1" id="KW-0521">NADP</keyword>
<protein>
    <recommendedName>
        <fullName evidence="5">Short-chain dehydrogenase</fullName>
    </recommendedName>
</protein>
<evidence type="ECO:0000313" key="3">
    <source>
        <dbReference type="EMBL" id="KFN44186.1"/>
    </source>
</evidence>
<dbReference type="PANTHER" id="PTHR43544:SF7">
    <property type="entry name" value="NADB-LER2"/>
    <property type="match status" value="1"/>
</dbReference>
<evidence type="ECO:0000313" key="4">
    <source>
        <dbReference type="Proteomes" id="UP000029385"/>
    </source>
</evidence>
<gene>
    <name evidence="3" type="ORF">N789_07150</name>
</gene>
<dbReference type="InterPro" id="IPR051468">
    <property type="entry name" value="Fungal_SecMetab_SDRs"/>
</dbReference>
<dbReference type="CDD" id="cd05325">
    <property type="entry name" value="carb_red_sniffer_like_SDR_c"/>
    <property type="match status" value="1"/>
</dbReference>
<dbReference type="OrthoDB" id="5786478at2"/>
<dbReference type="GO" id="GO:0016491">
    <property type="term" value="F:oxidoreductase activity"/>
    <property type="evidence" value="ECO:0007669"/>
    <property type="project" value="UniProtKB-KW"/>
</dbReference>
<dbReference type="Gene3D" id="3.40.50.720">
    <property type="entry name" value="NAD(P)-binding Rossmann-like Domain"/>
    <property type="match status" value="1"/>
</dbReference>
<organism evidence="3 4">
    <name type="scientific">Arenimonas oryziterrae DSM 21050 = YC6267</name>
    <dbReference type="NCBI Taxonomy" id="1121015"/>
    <lineage>
        <taxon>Bacteria</taxon>
        <taxon>Pseudomonadati</taxon>
        <taxon>Pseudomonadota</taxon>
        <taxon>Gammaproteobacteria</taxon>
        <taxon>Lysobacterales</taxon>
        <taxon>Lysobacteraceae</taxon>
        <taxon>Arenimonas</taxon>
    </lineage>
</organism>
<dbReference type="PATRIC" id="fig|1121015.4.peg.921"/>
<dbReference type="GO" id="GO:0005737">
    <property type="term" value="C:cytoplasm"/>
    <property type="evidence" value="ECO:0007669"/>
    <property type="project" value="TreeGrafter"/>
</dbReference>
<evidence type="ECO:0000256" key="1">
    <source>
        <dbReference type="ARBA" id="ARBA00022857"/>
    </source>
</evidence>